<gene>
    <name evidence="1" type="ORF">GWO68_10165</name>
</gene>
<dbReference type="Proteomes" id="UP000478546">
    <property type="component" value="Unassembled WGS sequence"/>
</dbReference>
<proteinExistence type="predicted"/>
<keyword evidence="2" id="KW-1185">Reference proteome</keyword>
<dbReference type="EMBL" id="JAAEAA010000011">
    <property type="protein sequence ID" value="NDK56282.1"/>
    <property type="molecule type" value="Genomic_DNA"/>
</dbReference>
<evidence type="ECO:0000313" key="1">
    <source>
        <dbReference type="EMBL" id="NDK56282.1"/>
    </source>
</evidence>
<reference evidence="1 2" key="1">
    <citation type="submission" date="2020-01" db="EMBL/GenBank/DDBJ databases">
        <authorList>
            <person name="Kim M.K."/>
        </authorList>
    </citation>
    <scope>NUCLEOTIDE SEQUENCE [LARGE SCALE GENOMIC DNA]</scope>
    <source>
        <strain evidence="1 2">BT213</strain>
    </source>
</reference>
<organism evidence="1 2">
    <name type="scientific">Pontibacter fetidus</name>
    <dbReference type="NCBI Taxonomy" id="2700082"/>
    <lineage>
        <taxon>Bacteria</taxon>
        <taxon>Pseudomonadati</taxon>
        <taxon>Bacteroidota</taxon>
        <taxon>Cytophagia</taxon>
        <taxon>Cytophagales</taxon>
        <taxon>Hymenobacteraceae</taxon>
        <taxon>Pontibacter</taxon>
    </lineage>
</organism>
<protein>
    <recommendedName>
        <fullName evidence="3">STAS/SEC14 domain-containing protein</fullName>
    </recommendedName>
</protein>
<name>A0A6B2H9Q0_9BACT</name>
<accession>A0A6B2H9Q0</accession>
<evidence type="ECO:0000313" key="2">
    <source>
        <dbReference type="Proteomes" id="UP000478546"/>
    </source>
</evidence>
<dbReference type="AlphaFoldDB" id="A0A6B2H9Q0"/>
<comment type="caution">
    <text evidence="1">The sequence shown here is derived from an EMBL/GenBank/DDBJ whole genome shotgun (WGS) entry which is preliminary data.</text>
</comment>
<sequence length="137" mass="15876">MPRIDLRKENGDVFCSFERMPDNAYTYALWQGRQTIDTVKKGGNFFVDRMREQSCSKLLNSHKELIGPWDMANDWITTEWTPKVIELGLRYMAQVLAPGIYGQTSFHLLHQRIGDLFEIKMFDDEASASAWLLSLPD</sequence>
<evidence type="ECO:0008006" key="3">
    <source>
        <dbReference type="Google" id="ProtNLM"/>
    </source>
</evidence>
<dbReference type="RefSeq" id="WP_162346337.1">
    <property type="nucleotide sequence ID" value="NZ_JAAEAA010000011.1"/>
</dbReference>